<comment type="caution">
    <text evidence="1">The sequence shown here is derived from an EMBL/GenBank/DDBJ whole genome shotgun (WGS) entry which is preliminary data.</text>
</comment>
<dbReference type="Proteomes" id="UP000233597">
    <property type="component" value="Unassembled WGS sequence"/>
</dbReference>
<name>A0A2N3KVS4_9PROT</name>
<proteinExistence type="predicted"/>
<protein>
    <submittedName>
        <fullName evidence="1">Uncharacterized protein</fullName>
    </submittedName>
</protein>
<evidence type="ECO:0000313" key="1">
    <source>
        <dbReference type="EMBL" id="PKR54617.1"/>
    </source>
</evidence>
<sequence length="66" mass="7734">MSYDFLVYNDFLMTLLLKNLRFFKNAYSQTNWFAWNGNAPNSAKTGRFFRIRNSLNCLSGIKTAKI</sequence>
<accession>A0A2N3KVS4</accession>
<gene>
    <name evidence="1" type="ORF">COO20_07625</name>
</gene>
<dbReference type="AlphaFoldDB" id="A0A2N3KVS4"/>
<reference evidence="1 2" key="1">
    <citation type="submission" date="2017-09" db="EMBL/GenBank/DDBJ databases">
        <title>Biodiversity and function of Thalassospira species in the particle-attached aromatic-hydrocarbon-degrading consortia from the surface seawater of the South China Sea.</title>
        <authorList>
            <person name="Dong C."/>
            <person name="Liu R."/>
            <person name="Shao Z."/>
        </authorList>
    </citation>
    <scope>NUCLEOTIDE SEQUENCE [LARGE SCALE GENOMIC DNA]</scope>
    <source>
        <strain evidence="1 2">CSC1P2</strain>
    </source>
</reference>
<evidence type="ECO:0000313" key="2">
    <source>
        <dbReference type="Proteomes" id="UP000233597"/>
    </source>
</evidence>
<dbReference type="EMBL" id="NWTK01000004">
    <property type="protein sequence ID" value="PKR54617.1"/>
    <property type="molecule type" value="Genomic_DNA"/>
</dbReference>
<organism evidence="1 2">
    <name type="scientific">Thalassospira marina</name>
    <dbReference type="NCBI Taxonomy" id="2048283"/>
    <lineage>
        <taxon>Bacteria</taxon>
        <taxon>Pseudomonadati</taxon>
        <taxon>Pseudomonadota</taxon>
        <taxon>Alphaproteobacteria</taxon>
        <taxon>Rhodospirillales</taxon>
        <taxon>Thalassospiraceae</taxon>
        <taxon>Thalassospira</taxon>
    </lineage>
</organism>